<dbReference type="AlphaFoldDB" id="A0A5B7CYB1"/>
<gene>
    <name evidence="2" type="ORF">E2C01_006609</name>
</gene>
<name>A0A5B7CYB1_PORTR</name>
<dbReference type="EMBL" id="VSRR010000312">
    <property type="protein sequence ID" value="MPC13861.1"/>
    <property type="molecule type" value="Genomic_DNA"/>
</dbReference>
<keyword evidence="3" id="KW-1185">Reference proteome</keyword>
<evidence type="ECO:0000256" key="1">
    <source>
        <dbReference type="SAM" id="MobiDB-lite"/>
    </source>
</evidence>
<evidence type="ECO:0000313" key="2">
    <source>
        <dbReference type="EMBL" id="MPC13861.1"/>
    </source>
</evidence>
<feature type="compositionally biased region" description="Basic and acidic residues" evidence="1">
    <location>
        <begin position="1"/>
        <end position="22"/>
    </location>
</feature>
<comment type="caution">
    <text evidence="2">The sequence shown here is derived from an EMBL/GenBank/DDBJ whole genome shotgun (WGS) entry which is preliminary data.</text>
</comment>
<feature type="region of interest" description="Disordered" evidence="1">
    <location>
        <begin position="1"/>
        <end position="37"/>
    </location>
</feature>
<reference evidence="2 3" key="1">
    <citation type="submission" date="2019-05" db="EMBL/GenBank/DDBJ databases">
        <title>Another draft genome of Portunus trituberculatus and its Hox gene families provides insights of decapod evolution.</title>
        <authorList>
            <person name="Jeong J.-H."/>
            <person name="Song I."/>
            <person name="Kim S."/>
            <person name="Choi T."/>
            <person name="Kim D."/>
            <person name="Ryu S."/>
            <person name="Kim W."/>
        </authorList>
    </citation>
    <scope>NUCLEOTIDE SEQUENCE [LARGE SCALE GENOMIC DNA]</scope>
    <source>
        <tissue evidence="2">Muscle</tissue>
    </source>
</reference>
<accession>A0A5B7CYB1</accession>
<organism evidence="2 3">
    <name type="scientific">Portunus trituberculatus</name>
    <name type="common">Swimming crab</name>
    <name type="synonym">Neptunus trituberculatus</name>
    <dbReference type="NCBI Taxonomy" id="210409"/>
    <lineage>
        <taxon>Eukaryota</taxon>
        <taxon>Metazoa</taxon>
        <taxon>Ecdysozoa</taxon>
        <taxon>Arthropoda</taxon>
        <taxon>Crustacea</taxon>
        <taxon>Multicrustacea</taxon>
        <taxon>Malacostraca</taxon>
        <taxon>Eumalacostraca</taxon>
        <taxon>Eucarida</taxon>
        <taxon>Decapoda</taxon>
        <taxon>Pleocyemata</taxon>
        <taxon>Brachyura</taxon>
        <taxon>Eubrachyura</taxon>
        <taxon>Portunoidea</taxon>
        <taxon>Portunidae</taxon>
        <taxon>Portuninae</taxon>
        <taxon>Portunus</taxon>
    </lineage>
</organism>
<proteinExistence type="predicted"/>
<sequence>MYATKTRRETVDGKKKAEREGGSSRQQTPQHWRDVRGEAVVHEATKARSKHPAPLTSHRDMSLRHATAALAAFTALTALPRTCVLGITSTMTSLQGHSR</sequence>
<protein>
    <submittedName>
        <fullName evidence="2">Uncharacterized protein</fullName>
    </submittedName>
</protein>
<dbReference type="Proteomes" id="UP000324222">
    <property type="component" value="Unassembled WGS sequence"/>
</dbReference>
<evidence type="ECO:0000313" key="3">
    <source>
        <dbReference type="Proteomes" id="UP000324222"/>
    </source>
</evidence>